<gene>
    <name evidence="2" type="ORF">E7811_08850</name>
</gene>
<dbReference type="EMBL" id="SSND01000001">
    <property type="protein sequence ID" value="THD85776.1"/>
    <property type="molecule type" value="Genomic_DNA"/>
</dbReference>
<reference evidence="2 3" key="1">
    <citation type="submission" date="2019-04" db="EMBL/GenBank/DDBJ databases">
        <title>Draft genome sequence of Gemmobacter aestuarii sp. nov.</title>
        <authorList>
            <person name="Hameed A."/>
            <person name="Lin S.-Y."/>
            <person name="Shahina M."/>
            <person name="Lai W.-A."/>
            <person name="Young C.-C."/>
        </authorList>
    </citation>
    <scope>NUCLEOTIDE SEQUENCE [LARGE SCALE GENOMIC DNA]</scope>
    <source>
        <strain evidence="2 3">CC-PW-75</strain>
    </source>
</reference>
<dbReference type="SUPFAM" id="SSF51120">
    <property type="entry name" value="beta-Roll"/>
    <property type="match status" value="1"/>
</dbReference>
<proteinExistence type="predicted"/>
<evidence type="ECO:0000313" key="2">
    <source>
        <dbReference type="EMBL" id="THD85776.1"/>
    </source>
</evidence>
<dbReference type="Gene3D" id="2.150.10.10">
    <property type="entry name" value="Serralysin-like metalloprotease, C-terminal"/>
    <property type="match status" value="1"/>
</dbReference>
<name>A0A4S3MT49_9RHOB</name>
<evidence type="ECO:0000259" key="1">
    <source>
        <dbReference type="PROSITE" id="PS50213"/>
    </source>
</evidence>
<dbReference type="Proteomes" id="UP000309450">
    <property type="component" value="Unassembled WGS sequence"/>
</dbReference>
<dbReference type="PROSITE" id="PS50213">
    <property type="entry name" value="FAS1"/>
    <property type="match status" value="2"/>
</dbReference>
<dbReference type="RefSeq" id="WP_136394147.1">
    <property type="nucleotide sequence ID" value="NZ_SSND01000001.1"/>
</dbReference>
<dbReference type="SMART" id="SM00554">
    <property type="entry name" value="FAS1"/>
    <property type="match status" value="2"/>
</dbReference>
<dbReference type="AlphaFoldDB" id="A0A4S3MT49"/>
<dbReference type="PRINTS" id="PR00313">
    <property type="entry name" value="CABNDNGRPT"/>
</dbReference>
<feature type="domain" description="FAS1" evidence="1">
    <location>
        <begin position="4"/>
        <end position="158"/>
    </location>
</feature>
<dbReference type="InterPro" id="IPR036378">
    <property type="entry name" value="FAS1_dom_sf"/>
</dbReference>
<feature type="domain" description="FAS1" evidence="1">
    <location>
        <begin position="175"/>
        <end position="329"/>
    </location>
</feature>
<dbReference type="GO" id="GO:0005615">
    <property type="term" value="C:extracellular space"/>
    <property type="evidence" value="ECO:0007669"/>
    <property type="project" value="InterPro"/>
</dbReference>
<organism evidence="2 3">
    <name type="scientific">Aliigemmobacter aestuarii</name>
    <dbReference type="NCBI Taxonomy" id="1445661"/>
    <lineage>
        <taxon>Bacteria</taxon>
        <taxon>Pseudomonadati</taxon>
        <taxon>Pseudomonadota</taxon>
        <taxon>Alphaproteobacteria</taxon>
        <taxon>Rhodobacterales</taxon>
        <taxon>Paracoccaceae</taxon>
        <taxon>Aliigemmobacter</taxon>
    </lineage>
</organism>
<dbReference type="Pfam" id="PF02469">
    <property type="entry name" value="Fasciclin"/>
    <property type="match status" value="2"/>
</dbReference>
<dbReference type="OrthoDB" id="7624131at2"/>
<dbReference type="PANTHER" id="PTHR10900">
    <property type="entry name" value="PERIOSTIN-RELATED"/>
    <property type="match status" value="1"/>
</dbReference>
<dbReference type="InterPro" id="IPR011049">
    <property type="entry name" value="Serralysin-like_metalloprot_C"/>
</dbReference>
<evidence type="ECO:0000313" key="3">
    <source>
        <dbReference type="Proteomes" id="UP000309450"/>
    </source>
</evidence>
<dbReference type="InterPro" id="IPR000782">
    <property type="entry name" value="FAS1_domain"/>
</dbReference>
<comment type="caution">
    <text evidence="2">The sequence shown here is derived from an EMBL/GenBank/DDBJ whole genome shotgun (WGS) entry which is preliminary data.</text>
</comment>
<accession>A0A4S3MT49</accession>
<sequence length="509" mass="52226">MISTTSIAGIALGDARFNILVNALTYVDATLSTSLVSTLADPSSNLTVFAPTDAAFAQLAKDLGYTGSLTDEAAVTTFLTTNLTAETIRDVILYHVSAGAKTLAQVAALDEVPTLNGATFAPDGVTLVDKEPDLLNPSLIQTNVTADNGIIHVIDRVLLPIDLPGNDAPTIAGIVASSGAFDRNGADFDLLLAAVQAAGLAGALNDPDADLTAFAPNDAAFLGLARALGFKGGSEEAAFGYLVRALTLLSGGEDPIPLLTDILTYHVAPESLQSSQVLATDSIATLLGTSLDRNGTKLVDADPQIPNPSLIATDIQAANGIVHVIDGVLIPANILRSNGSNDVDFIIDGARASRIVTGADNDWIDGGANADRIHAGSGNDVVLGGRGADTIGGDAGRDLVRGGDGRDVVRGGAGADTVDGGAGNDRLVGGTGRDTFVFAEDYGRDRIVDFQNGRDRIDVSGTDVDSFAELRGLITTGRNAVTIDFGDGDQLVLNGVTRSQLDASDFLFG</sequence>
<dbReference type="InterPro" id="IPR050904">
    <property type="entry name" value="Adhesion/Biosynth-related"/>
</dbReference>
<dbReference type="PANTHER" id="PTHR10900:SF77">
    <property type="entry name" value="FI19380P1"/>
    <property type="match status" value="1"/>
</dbReference>
<keyword evidence="3" id="KW-1185">Reference proteome</keyword>
<dbReference type="InterPro" id="IPR001343">
    <property type="entry name" value="Hemolysn_Ca-bd"/>
</dbReference>
<dbReference type="Gene3D" id="2.30.180.10">
    <property type="entry name" value="FAS1 domain"/>
    <property type="match status" value="2"/>
</dbReference>
<protein>
    <recommendedName>
        <fullName evidence="1">FAS1 domain-containing protein</fullName>
    </recommendedName>
</protein>
<dbReference type="SUPFAM" id="SSF82153">
    <property type="entry name" value="FAS1 domain"/>
    <property type="match status" value="2"/>
</dbReference>
<dbReference type="Pfam" id="PF00353">
    <property type="entry name" value="HemolysinCabind"/>
    <property type="match status" value="2"/>
</dbReference>
<dbReference type="GO" id="GO:0005509">
    <property type="term" value="F:calcium ion binding"/>
    <property type="evidence" value="ECO:0007669"/>
    <property type="project" value="InterPro"/>
</dbReference>